<sequence>MVRGRHRRPSRGGVLLTAEQLAVLALVGTVAAACSTIIDIAGAVKGDAPTVIAGPTVTVTAPFPEPASNDCGKRVIAIRVAQDSTIELPLACITPLGTFKIS</sequence>
<dbReference type="EMBL" id="JADBEK010000001">
    <property type="protein sequence ID" value="MBE1586670.1"/>
    <property type="molecule type" value="Genomic_DNA"/>
</dbReference>
<accession>A0ABR9M1B3</accession>
<name>A0ABR9M1B3_9ACTN</name>
<gene>
    <name evidence="1" type="ORF">H4W80_004928</name>
</gene>
<dbReference type="Proteomes" id="UP000633509">
    <property type="component" value="Unassembled WGS sequence"/>
</dbReference>
<dbReference type="RefSeq" id="WP_192787200.1">
    <property type="nucleotide sequence ID" value="NZ_JADBEK010000001.1"/>
</dbReference>
<reference evidence="1 2" key="1">
    <citation type="submission" date="2020-10" db="EMBL/GenBank/DDBJ databases">
        <title>Sequencing the genomes of 1000 actinobacteria strains.</title>
        <authorList>
            <person name="Klenk H.-P."/>
        </authorList>
    </citation>
    <scope>NUCLEOTIDE SEQUENCE [LARGE SCALE GENOMIC DNA]</scope>
    <source>
        <strain evidence="1 2">DSM 43173</strain>
    </source>
</reference>
<comment type="caution">
    <text evidence="1">The sequence shown here is derived from an EMBL/GenBank/DDBJ whole genome shotgun (WGS) entry which is preliminary data.</text>
</comment>
<organism evidence="1 2">
    <name type="scientific">Nonomuraea angiospora</name>
    <dbReference type="NCBI Taxonomy" id="46172"/>
    <lineage>
        <taxon>Bacteria</taxon>
        <taxon>Bacillati</taxon>
        <taxon>Actinomycetota</taxon>
        <taxon>Actinomycetes</taxon>
        <taxon>Streptosporangiales</taxon>
        <taxon>Streptosporangiaceae</taxon>
        <taxon>Nonomuraea</taxon>
    </lineage>
</organism>
<proteinExistence type="predicted"/>
<dbReference type="PROSITE" id="PS51257">
    <property type="entry name" value="PROKAR_LIPOPROTEIN"/>
    <property type="match status" value="1"/>
</dbReference>
<protein>
    <recommendedName>
        <fullName evidence="3">Lipoprotein</fullName>
    </recommendedName>
</protein>
<keyword evidence="2" id="KW-1185">Reference proteome</keyword>
<evidence type="ECO:0000313" key="2">
    <source>
        <dbReference type="Proteomes" id="UP000633509"/>
    </source>
</evidence>
<evidence type="ECO:0008006" key="3">
    <source>
        <dbReference type="Google" id="ProtNLM"/>
    </source>
</evidence>
<evidence type="ECO:0000313" key="1">
    <source>
        <dbReference type="EMBL" id="MBE1586670.1"/>
    </source>
</evidence>